<dbReference type="Gene3D" id="1.10.260.40">
    <property type="entry name" value="lambda repressor-like DNA-binding domains"/>
    <property type="match status" value="1"/>
</dbReference>
<dbReference type="SUPFAM" id="SSF47413">
    <property type="entry name" value="lambda repressor-like DNA-binding domains"/>
    <property type="match status" value="1"/>
</dbReference>
<reference evidence="3" key="1">
    <citation type="journal article" date="2019" name="Int. J. Syst. Evol. Microbiol.">
        <title>The Global Catalogue of Microorganisms (GCM) 10K type strain sequencing project: providing services to taxonomists for standard genome sequencing and annotation.</title>
        <authorList>
            <consortium name="The Broad Institute Genomics Platform"/>
            <consortium name="The Broad Institute Genome Sequencing Center for Infectious Disease"/>
            <person name="Wu L."/>
            <person name="Ma J."/>
        </authorList>
    </citation>
    <scope>NUCLEOTIDE SEQUENCE [LARGE SCALE GENOMIC DNA]</scope>
    <source>
        <strain evidence="3">CGMCC 1.16326</strain>
    </source>
</reference>
<comment type="caution">
    <text evidence="2">The sequence shown here is derived from an EMBL/GenBank/DDBJ whole genome shotgun (WGS) entry which is preliminary data.</text>
</comment>
<proteinExistence type="predicted"/>
<accession>A0ABW0H3I0</accession>
<dbReference type="Proteomes" id="UP001596104">
    <property type="component" value="Unassembled WGS sequence"/>
</dbReference>
<name>A0ABW0H3I0_9HYPH</name>
<keyword evidence="3" id="KW-1185">Reference proteome</keyword>
<dbReference type="EMBL" id="JBHSLV010000007">
    <property type="protein sequence ID" value="MFC5391638.1"/>
    <property type="molecule type" value="Genomic_DNA"/>
</dbReference>
<evidence type="ECO:0000313" key="3">
    <source>
        <dbReference type="Proteomes" id="UP001596104"/>
    </source>
</evidence>
<gene>
    <name evidence="2" type="ORF">ACFPPC_03165</name>
</gene>
<dbReference type="InterPro" id="IPR010982">
    <property type="entry name" value="Lambda_DNA-bd_dom_sf"/>
</dbReference>
<dbReference type="InterPro" id="IPR001387">
    <property type="entry name" value="Cro/C1-type_HTH"/>
</dbReference>
<dbReference type="RefSeq" id="WP_377006442.1">
    <property type="nucleotide sequence ID" value="NZ_JBHSLV010000007.1"/>
</dbReference>
<sequence length="199" mass="21832">MNTIPHATVTTPGGEELVLVPRAAFEAMQAKIEDHLDAAAHADSMAAVGRGEQELLSAEEVRAALLEATPLAFWRKKRGLTQTALAAEVGIKQGFLSEVEAGKKMGDPSLYRRLAKALRVRMEDLVPEEVDPSDFDIDATSFSWDIVKGLSFIANTPHGRAQLTIPRAQFDDEWHIKSGQVDWARANPDKVSAYLVRRG</sequence>
<dbReference type="CDD" id="cd00093">
    <property type="entry name" value="HTH_XRE"/>
    <property type="match status" value="1"/>
</dbReference>
<organism evidence="2 3">
    <name type="scientific">Bosea vestrisii</name>
    <dbReference type="NCBI Taxonomy" id="151416"/>
    <lineage>
        <taxon>Bacteria</taxon>
        <taxon>Pseudomonadati</taxon>
        <taxon>Pseudomonadota</taxon>
        <taxon>Alphaproteobacteria</taxon>
        <taxon>Hyphomicrobiales</taxon>
        <taxon>Boseaceae</taxon>
        <taxon>Bosea</taxon>
    </lineage>
</organism>
<dbReference type="PROSITE" id="PS50943">
    <property type="entry name" value="HTH_CROC1"/>
    <property type="match status" value="1"/>
</dbReference>
<evidence type="ECO:0000259" key="1">
    <source>
        <dbReference type="PROSITE" id="PS50943"/>
    </source>
</evidence>
<protein>
    <submittedName>
        <fullName evidence="2">Helix-turn-helix domain-containing protein</fullName>
    </submittedName>
</protein>
<dbReference type="Pfam" id="PF01381">
    <property type="entry name" value="HTH_3"/>
    <property type="match status" value="1"/>
</dbReference>
<evidence type="ECO:0000313" key="2">
    <source>
        <dbReference type="EMBL" id="MFC5391638.1"/>
    </source>
</evidence>
<dbReference type="SMART" id="SM00530">
    <property type="entry name" value="HTH_XRE"/>
    <property type="match status" value="1"/>
</dbReference>
<feature type="domain" description="HTH cro/C1-type" evidence="1">
    <location>
        <begin position="71"/>
        <end position="125"/>
    </location>
</feature>